<evidence type="ECO:0000256" key="1">
    <source>
        <dbReference type="SAM" id="MobiDB-lite"/>
    </source>
</evidence>
<reference evidence="2" key="2">
    <citation type="submission" date="2022-01" db="EMBL/GenBank/DDBJ databases">
        <authorList>
            <person name="Yamashiro T."/>
            <person name="Shiraishi A."/>
            <person name="Satake H."/>
            <person name="Nakayama K."/>
        </authorList>
    </citation>
    <scope>NUCLEOTIDE SEQUENCE</scope>
</reference>
<name>A0ABQ4ZJ68_9ASTR</name>
<dbReference type="Proteomes" id="UP001151760">
    <property type="component" value="Unassembled WGS sequence"/>
</dbReference>
<organism evidence="2 3">
    <name type="scientific">Tanacetum coccineum</name>
    <dbReference type="NCBI Taxonomy" id="301880"/>
    <lineage>
        <taxon>Eukaryota</taxon>
        <taxon>Viridiplantae</taxon>
        <taxon>Streptophyta</taxon>
        <taxon>Embryophyta</taxon>
        <taxon>Tracheophyta</taxon>
        <taxon>Spermatophyta</taxon>
        <taxon>Magnoliopsida</taxon>
        <taxon>eudicotyledons</taxon>
        <taxon>Gunneridae</taxon>
        <taxon>Pentapetalae</taxon>
        <taxon>asterids</taxon>
        <taxon>campanulids</taxon>
        <taxon>Asterales</taxon>
        <taxon>Asteraceae</taxon>
        <taxon>Asteroideae</taxon>
        <taxon>Anthemideae</taxon>
        <taxon>Anthemidinae</taxon>
        <taxon>Tanacetum</taxon>
    </lineage>
</organism>
<proteinExistence type="predicted"/>
<accession>A0ABQ4ZJ68</accession>
<dbReference type="PANTHER" id="PTHR11439:SF524">
    <property type="entry name" value="RNA-DIRECTED DNA POLYMERASE, PROTEIN KINASE RLK-PELLE-DLSV FAMILY"/>
    <property type="match status" value="1"/>
</dbReference>
<gene>
    <name evidence="2" type="ORF">Tco_0772846</name>
</gene>
<feature type="region of interest" description="Disordered" evidence="1">
    <location>
        <begin position="1"/>
        <end position="29"/>
    </location>
</feature>
<dbReference type="EMBL" id="BQNB010011410">
    <property type="protein sequence ID" value="GJS90210.1"/>
    <property type="molecule type" value="Genomic_DNA"/>
</dbReference>
<evidence type="ECO:0000313" key="2">
    <source>
        <dbReference type="EMBL" id="GJS90210.1"/>
    </source>
</evidence>
<feature type="compositionally biased region" description="Polar residues" evidence="1">
    <location>
        <begin position="9"/>
        <end position="21"/>
    </location>
</feature>
<reference evidence="2" key="1">
    <citation type="journal article" date="2022" name="Int. J. Mol. Sci.">
        <title>Draft Genome of Tanacetum Coccineum: Genomic Comparison of Closely Related Tanacetum-Family Plants.</title>
        <authorList>
            <person name="Yamashiro T."/>
            <person name="Shiraishi A."/>
            <person name="Nakayama K."/>
            <person name="Satake H."/>
        </authorList>
    </citation>
    <scope>NUCLEOTIDE SEQUENCE</scope>
</reference>
<keyword evidence="3" id="KW-1185">Reference proteome</keyword>
<dbReference type="PANTHER" id="PTHR11439">
    <property type="entry name" value="GAG-POL-RELATED RETROTRANSPOSON"/>
    <property type="match status" value="1"/>
</dbReference>
<evidence type="ECO:0000313" key="3">
    <source>
        <dbReference type="Proteomes" id="UP001151760"/>
    </source>
</evidence>
<protein>
    <submittedName>
        <fullName evidence="2">Ribonuclease H-like domain-containing protein</fullName>
    </submittedName>
</protein>
<comment type="caution">
    <text evidence="2">The sequence shown here is derived from an EMBL/GenBank/DDBJ whole genome shotgun (WGS) entry which is preliminary data.</text>
</comment>
<sequence length="251" mass="28093">MKPLDAIQPQASNSGDPNSQGDLLGHEADSRGLPGGLPAALPDSSSELNAYCVEVVKHEEIRISKEVKEVLKKCGSASSTVLLQRIIFSLHKEFDMTDLGALNYFLRISVTGDARGMFLSQKKYAIELLERAHMSNCGLQYLTFTMPDISYAMQHMCLYLHDPREPHLIALKRVLRYIRGTFDFGLQLYASSTSSLVAYSDADWPGCPTTRRSTSGYHVFFGNNLLSWSLKQQQSLSHYLGIILILQYHVM</sequence>